<protein>
    <submittedName>
        <fullName evidence="2">Uncharacterized protein</fullName>
    </submittedName>
</protein>
<sequence>REGGREVQVYPDSDDVLQRLYLKHQGQVRRGLGGEEISTPREDSGDIQINQ</sequence>
<feature type="region of interest" description="Disordered" evidence="1">
    <location>
        <begin position="28"/>
        <end position="51"/>
    </location>
</feature>
<name>A0A0F9PZE2_9ZZZZ</name>
<gene>
    <name evidence="2" type="ORF">LCGC14_0767620</name>
</gene>
<organism evidence="2">
    <name type="scientific">marine sediment metagenome</name>
    <dbReference type="NCBI Taxonomy" id="412755"/>
    <lineage>
        <taxon>unclassified sequences</taxon>
        <taxon>metagenomes</taxon>
        <taxon>ecological metagenomes</taxon>
    </lineage>
</organism>
<evidence type="ECO:0000313" key="2">
    <source>
        <dbReference type="EMBL" id="KKN37040.1"/>
    </source>
</evidence>
<evidence type="ECO:0000256" key="1">
    <source>
        <dbReference type="SAM" id="MobiDB-lite"/>
    </source>
</evidence>
<accession>A0A0F9PZE2</accession>
<dbReference type="AlphaFoldDB" id="A0A0F9PZE2"/>
<feature type="non-terminal residue" evidence="2">
    <location>
        <position position="1"/>
    </location>
</feature>
<reference evidence="2" key="1">
    <citation type="journal article" date="2015" name="Nature">
        <title>Complex archaea that bridge the gap between prokaryotes and eukaryotes.</title>
        <authorList>
            <person name="Spang A."/>
            <person name="Saw J.H."/>
            <person name="Jorgensen S.L."/>
            <person name="Zaremba-Niedzwiedzka K."/>
            <person name="Martijn J."/>
            <person name="Lind A.E."/>
            <person name="van Eijk R."/>
            <person name="Schleper C."/>
            <person name="Guy L."/>
            <person name="Ettema T.J."/>
        </authorList>
    </citation>
    <scope>NUCLEOTIDE SEQUENCE</scope>
</reference>
<comment type="caution">
    <text evidence="2">The sequence shown here is derived from an EMBL/GenBank/DDBJ whole genome shotgun (WGS) entry which is preliminary data.</text>
</comment>
<proteinExistence type="predicted"/>
<dbReference type="EMBL" id="LAZR01001926">
    <property type="protein sequence ID" value="KKN37040.1"/>
    <property type="molecule type" value="Genomic_DNA"/>
</dbReference>